<dbReference type="GeneID" id="70182209"/>
<protein>
    <submittedName>
        <fullName evidence="1">Uncharacterized protein</fullName>
    </submittedName>
</protein>
<dbReference type="EMBL" id="JAGTJQ010000002">
    <property type="protein sequence ID" value="KAH7037288.1"/>
    <property type="molecule type" value="Genomic_DNA"/>
</dbReference>
<name>A0A9P9BXQ9_9PEZI</name>
<keyword evidence="2" id="KW-1185">Reference proteome</keyword>
<sequence>MRDVPRTEKPPIRRLWSIFRDQRQRYQIVLNVHRKTPRKLAKAKALVGRRR</sequence>
<proteinExistence type="predicted"/>
<accession>A0A9P9BXQ9</accession>
<dbReference type="AlphaFoldDB" id="A0A9P9BXQ9"/>
<comment type="caution">
    <text evidence="1">The sequence shown here is derived from an EMBL/GenBank/DDBJ whole genome shotgun (WGS) entry which is preliminary data.</text>
</comment>
<gene>
    <name evidence="1" type="ORF">B0I36DRAFT_313697</name>
</gene>
<evidence type="ECO:0000313" key="1">
    <source>
        <dbReference type="EMBL" id="KAH7037288.1"/>
    </source>
</evidence>
<evidence type="ECO:0000313" key="2">
    <source>
        <dbReference type="Proteomes" id="UP000756346"/>
    </source>
</evidence>
<reference evidence="1" key="1">
    <citation type="journal article" date="2021" name="Nat. Commun.">
        <title>Genetic determinants of endophytism in the Arabidopsis root mycobiome.</title>
        <authorList>
            <person name="Mesny F."/>
            <person name="Miyauchi S."/>
            <person name="Thiergart T."/>
            <person name="Pickel B."/>
            <person name="Atanasova L."/>
            <person name="Karlsson M."/>
            <person name="Huettel B."/>
            <person name="Barry K.W."/>
            <person name="Haridas S."/>
            <person name="Chen C."/>
            <person name="Bauer D."/>
            <person name="Andreopoulos W."/>
            <person name="Pangilinan J."/>
            <person name="LaButti K."/>
            <person name="Riley R."/>
            <person name="Lipzen A."/>
            <person name="Clum A."/>
            <person name="Drula E."/>
            <person name="Henrissat B."/>
            <person name="Kohler A."/>
            <person name="Grigoriev I.V."/>
            <person name="Martin F.M."/>
            <person name="Hacquard S."/>
        </authorList>
    </citation>
    <scope>NUCLEOTIDE SEQUENCE</scope>
    <source>
        <strain evidence="1">MPI-CAGE-CH-0230</strain>
    </source>
</reference>
<dbReference type="RefSeq" id="XP_046016409.1">
    <property type="nucleotide sequence ID" value="XM_046152663.1"/>
</dbReference>
<dbReference type="Proteomes" id="UP000756346">
    <property type="component" value="Unassembled WGS sequence"/>
</dbReference>
<organism evidence="1 2">
    <name type="scientific">Microdochium trichocladiopsis</name>
    <dbReference type="NCBI Taxonomy" id="1682393"/>
    <lineage>
        <taxon>Eukaryota</taxon>
        <taxon>Fungi</taxon>
        <taxon>Dikarya</taxon>
        <taxon>Ascomycota</taxon>
        <taxon>Pezizomycotina</taxon>
        <taxon>Sordariomycetes</taxon>
        <taxon>Xylariomycetidae</taxon>
        <taxon>Xylariales</taxon>
        <taxon>Microdochiaceae</taxon>
        <taxon>Microdochium</taxon>
    </lineage>
</organism>